<dbReference type="InterPro" id="IPR035976">
    <property type="entry name" value="Sushi/SCR/CCP_sf"/>
</dbReference>
<feature type="chain" id="PRO_5043944220" description="Sushi domain-containing protein" evidence="3">
    <location>
        <begin position="39"/>
        <end position="116"/>
    </location>
</feature>
<dbReference type="CDD" id="cd00033">
    <property type="entry name" value="CCP"/>
    <property type="match status" value="1"/>
</dbReference>
<keyword evidence="2" id="KW-0768">Sushi</keyword>
<keyword evidence="3" id="KW-0732">Signal</keyword>
<organism evidence="5 6">
    <name type="scientific">Alosa alosa</name>
    <name type="common">allis shad</name>
    <dbReference type="NCBI Taxonomy" id="278164"/>
    <lineage>
        <taxon>Eukaryota</taxon>
        <taxon>Metazoa</taxon>
        <taxon>Chordata</taxon>
        <taxon>Craniata</taxon>
        <taxon>Vertebrata</taxon>
        <taxon>Euteleostomi</taxon>
        <taxon>Actinopterygii</taxon>
        <taxon>Neopterygii</taxon>
        <taxon>Teleostei</taxon>
        <taxon>Clupei</taxon>
        <taxon>Clupeiformes</taxon>
        <taxon>Clupeoidei</taxon>
        <taxon>Clupeidae</taxon>
        <taxon>Alosa</taxon>
    </lineage>
</organism>
<dbReference type="InterPro" id="IPR000436">
    <property type="entry name" value="Sushi_SCR_CCP_dom"/>
</dbReference>
<dbReference type="GO" id="GO:0042010">
    <property type="term" value="F:interleukin-15 receptor activity"/>
    <property type="evidence" value="ECO:0007669"/>
    <property type="project" value="InterPro"/>
</dbReference>
<accession>A0AAV6GS44</accession>
<evidence type="ECO:0000256" key="2">
    <source>
        <dbReference type="PROSITE-ProRule" id="PRU00302"/>
    </source>
</evidence>
<dbReference type="AlphaFoldDB" id="A0AAV6GS44"/>
<reference evidence="5" key="1">
    <citation type="submission" date="2020-10" db="EMBL/GenBank/DDBJ databases">
        <title>Chromosome-scale genome assembly of the Allis shad, Alosa alosa.</title>
        <authorList>
            <person name="Margot Z."/>
            <person name="Christophe K."/>
            <person name="Cabau C."/>
            <person name="Louis A."/>
            <person name="Berthelot C."/>
            <person name="Parey E."/>
            <person name="Roest Crollius H."/>
            <person name="Montfort J."/>
            <person name="Robinson-Rechavi M."/>
            <person name="Bucao C."/>
            <person name="Bouchez O."/>
            <person name="Gislard M."/>
            <person name="Lluch J."/>
            <person name="Milhes M."/>
            <person name="Lampietro C."/>
            <person name="Lopez Roques C."/>
            <person name="Donnadieu C."/>
            <person name="Braasch I."/>
            <person name="Desvignes T."/>
            <person name="Postlethwait J."/>
            <person name="Bobe J."/>
            <person name="Guiguen Y."/>
        </authorList>
    </citation>
    <scope>NUCLEOTIDE SEQUENCE</scope>
    <source>
        <strain evidence="5">M-15738</strain>
        <tissue evidence="5">Blood</tissue>
    </source>
</reference>
<comment type="caution">
    <text evidence="5">The sequence shown here is derived from an EMBL/GenBank/DDBJ whole genome shotgun (WGS) entry which is preliminary data.</text>
</comment>
<evidence type="ECO:0000256" key="3">
    <source>
        <dbReference type="SAM" id="SignalP"/>
    </source>
</evidence>
<dbReference type="Gene3D" id="2.20.28.230">
    <property type="match status" value="1"/>
</dbReference>
<dbReference type="SUPFAM" id="SSF57535">
    <property type="entry name" value="Complement control module/SCR domain"/>
    <property type="match status" value="1"/>
</dbReference>
<comment type="caution">
    <text evidence="2">Lacks conserved residue(s) required for the propagation of feature annotation.</text>
</comment>
<feature type="domain" description="Sushi" evidence="4">
    <location>
        <begin position="36"/>
        <end position="96"/>
    </location>
</feature>
<protein>
    <recommendedName>
        <fullName evidence="4">Sushi domain-containing protein</fullName>
    </recommendedName>
</protein>
<dbReference type="PANTHER" id="PTHR15060">
    <property type="entry name" value="INTERLEUKIN-15 RECEPTOR SUBUNIT ALPHA"/>
    <property type="match status" value="1"/>
</dbReference>
<sequence>MRLTKLRVSQHQHNMEIPSAFQLLVLIGLLQYSYTTSCGPPPQVEHTKPIEQTVFPVNHTMRYECEHGFKRKAGTSSLIKCKTTGWESKLNLTCIESRNGRYRAESKTKIPNRGKQ</sequence>
<dbReference type="InterPro" id="IPR042372">
    <property type="entry name" value="IL15RA"/>
</dbReference>
<dbReference type="PROSITE" id="PS50923">
    <property type="entry name" value="SUSHI"/>
    <property type="match status" value="1"/>
</dbReference>
<keyword evidence="1 2" id="KW-1015">Disulfide bond</keyword>
<evidence type="ECO:0000259" key="4">
    <source>
        <dbReference type="PROSITE" id="PS50923"/>
    </source>
</evidence>
<feature type="signal peptide" evidence="3">
    <location>
        <begin position="1"/>
        <end position="38"/>
    </location>
</feature>
<evidence type="ECO:0000313" key="5">
    <source>
        <dbReference type="EMBL" id="KAG5277514.1"/>
    </source>
</evidence>
<dbReference type="PANTHER" id="PTHR15060:SF0">
    <property type="entry name" value="INTERLEUKIN-15 RECEPTOR SUBUNIT ALPHA"/>
    <property type="match status" value="1"/>
</dbReference>
<keyword evidence="6" id="KW-1185">Reference proteome</keyword>
<evidence type="ECO:0000256" key="1">
    <source>
        <dbReference type="ARBA" id="ARBA00023157"/>
    </source>
</evidence>
<proteinExistence type="predicted"/>
<dbReference type="Pfam" id="PF00084">
    <property type="entry name" value="Sushi"/>
    <property type="match status" value="1"/>
</dbReference>
<name>A0AAV6GS44_9TELE</name>
<dbReference type="Proteomes" id="UP000823561">
    <property type="component" value="Chromosome 8"/>
</dbReference>
<gene>
    <name evidence="5" type="ORF">AALO_G00118490</name>
</gene>
<feature type="disulfide bond" evidence="2">
    <location>
        <begin position="38"/>
        <end position="81"/>
    </location>
</feature>
<evidence type="ECO:0000313" key="6">
    <source>
        <dbReference type="Proteomes" id="UP000823561"/>
    </source>
</evidence>
<dbReference type="EMBL" id="JADWDJ010000008">
    <property type="protein sequence ID" value="KAG5277514.1"/>
    <property type="molecule type" value="Genomic_DNA"/>
</dbReference>
<dbReference type="SMART" id="SM00032">
    <property type="entry name" value="CCP"/>
    <property type="match status" value="1"/>
</dbReference>